<accession>A0A5B7GBB4</accession>
<protein>
    <submittedName>
        <fullName evidence="2">Uncharacterized protein</fullName>
    </submittedName>
</protein>
<comment type="caution">
    <text evidence="2">The sequence shown here is derived from an EMBL/GenBank/DDBJ whole genome shotgun (WGS) entry which is preliminary data.</text>
</comment>
<dbReference type="EMBL" id="VSRR010012494">
    <property type="protein sequence ID" value="MPC54615.1"/>
    <property type="molecule type" value="Genomic_DNA"/>
</dbReference>
<gene>
    <name evidence="2" type="ORF">E2C01_048537</name>
</gene>
<organism evidence="2 3">
    <name type="scientific">Portunus trituberculatus</name>
    <name type="common">Swimming crab</name>
    <name type="synonym">Neptunus trituberculatus</name>
    <dbReference type="NCBI Taxonomy" id="210409"/>
    <lineage>
        <taxon>Eukaryota</taxon>
        <taxon>Metazoa</taxon>
        <taxon>Ecdysozoa</taxon>
        <taxon>Arthropoda</taxon>
        <taxon>Crustacea</taxon>
        <taxon>Multicrustacea</taxon>
        <taxon>Malacostraca</taxon>
        <taxon>Eumalacostraca</taxon>
        <taxon>Eucarida</taxon>
        <taxon>Decapoda</taxon>
        <taxon>Pleocyemata</taxon>
        <taxon>Brachyura</taxon>
        <taxon>Eubrachyura</taxon>
        <taxon>Portunoidea</taxon>
        <taxon>Portunidae</taxon>
        <taxon>Portuninae</taxon>
        <taxon>Portunus</taxon>
    </lineage>
</organism>
<sequence>MLPGGSCLRVWRRVPLPSIRVVPGRTTPLRPSGRRVSVIYCSLLGEGVLRGRCERVRAWCATHSCRRPQRRHSAPLEAIYLPAPRVGRLRRRKVACPLGHFPSRAPSNPIPHRQPASGGFPLPAAFVSRRLPVGGSRTGTRGQILLPSRAGGRGHGCLEPSGQKHFHHVIGRNGNPSPAPQGTLPARRDPGCFVVFHAIGAACVGPGTHGTSRASPCPWRSSRTWWAAVRAKGGREERPGQQGGGSGRRYPCRIEAKTRGALPSYKWSWTSNTVATASARRRHRSFIWHWAVLCTVTKWCGAAGSRWHALLCCTWVAPLVHSPACPTRLGPSLTVHSTTCCLIRKAQLRLVLRLLQ</sequence>
<reference evidence="2 3" key="1">
    <citation type="submission" date="2019-05" db="EMBL/GenBank/DDBJ databases">
        <title>Another draft genome of Portunus trituberculatus and its Hox gene families provides insights of decapod evolution.</title>
        <authorList>
            <person name="Jeong J.-H."/>
            <person name="Song I."/>
            <person name="Kim S."/>
            <person name="Choi T."/>
            <person name="Kim D."/>
            <person name="Ryu S."/>
            <person name="Kim W."/>
        </authorList>
    </citation>
    <scope>NUCLEOTIDE SEQUENCE [LARGE SCALE GENOMIC DNA]</scope>
    <source>
        <tissue evidence="2">Muscle</tissue>
    </source>
</reference>
<proteinExistence type="predicted"/>
<name>A0A5B7GBB4_PORTR</name>
<keyword evidence="3" id="KW-1185">Reference proteome</keyword>
<dbReference type="AlphaFoldDB" id="A0A5B7GBB4"/>
<feature type="region of interest" description="Disordered" evidence="1">
    <location>
        <begin position="231"/>
        <end position="250"/>
    </location>
</feature>
<evidence type="ECO:0000313" key="2">
    <source>
        <dbReference type="EMBL" id="MPC54615.1"/>
    </source>
</evidence>
<dbReference type="Proteomes" id="UP000324222">
    <property type="component" value="Unassembled WGS sequence"/>
</dbReference>
<evidence type="ECO:0000313" key="3">
    <source>
        <dbReference type="Proteomes" id="UP000324222"/>
    </source>
</evidence>
<evidence type="ECO:0000256" key="1">
    <source>
        <dbReference type="SAM" id="MobiDB-lite"/>
    </source>
</evidence>